<dbReference type="SUPFAM" id="SSF52047">
    <property type="entry name" value="RNI-like"/>
    <property type="match status" value="1"/>
</dbReference>
<evidence type="ECO:0000256" key="1">
    <source>
        <dbReference type="ARBA" id="ARBA00004251"/>
    </source>
</evidence>
<keyword evidence="16" id="KW-0808">Transferase</keyword>
<keyword evidence="6 13" id="KW-0732">Signal</keyword>
<feature type="transmembrane region" description="Helical" evidence="12">
    <location>
        <begin position="816"/>
        <end position="838"/>
    </location>
</feature>
<keyword evidence="8 12" id="KW-1133">Transmembrane helix</keyword>
<reference evidence="16 17" key="1">
    <citation type="journal article" date="2018" name="PLoS Genet.">
        <title>Population sequencing reveals clonal diversity and ancestral inbreeding in the grapevine cultivar Chardonnay.</title>
        <authorList>
            <person name="Roach M.J."/>
            <person name="Johnson D.L."/>
            <person name="Bohlmann J."/>
            <person name="van Vuuren H.J."/>
            <person name="Jones S.J."/>
            <person name="Pretorius I.S."/>
            <person name="Schmidt S.A."/>
            <person name="Borneman A.R."/>
        </authorList>
    </citation>
    <scope>NUCLEOTIDE SEQUENCE [LARGE SCALE GENOMIC DNA]</scope>
    <source>
        <strain evidence="17">cv. Chardonnay</strain>
        <tissue evidence="16">Leaf</tissue>
    </source>
</reference>
<dbReference type="InterPro" id="IPR046956">
    <property type="entry name" value="RLP23-like"/>
</dbReference>
<dbReference type="InterPro" id="IPR003591">
    <property type="entry name" value="Leu-rich_rpt_typical-subtyp"/>
</dbReference>
<dbReference type="GO" id="GO:0005886">
    <property type="term" value="C:plasma membrane"/>
    <property type="evidence" value="ECO:0007669"/>
    <property type="project" value="UniProtKB-SubCell"/>
</dbReference>
<dbReference type="FunFam" id="3.80.10.10:FF:000385">
    <property type="entry name" value="Leucine-rich repeat family protein"/>
    <property type="match status" value="1"/>
</dbReference>
<comment type="caution">
    <text evidence="16">The sequence shown here is derived from an EMBL/GenBank/DDBJ whole genome shotgun (WGS) entry which is preliminary data.</text>
</comment>
<dbReference type="FunFam" id="3.80.10.10:FF:000649">
    <property type="entry name" value="Leucine Rich Repeat family protein"/>
    <property type="match status" value="1"/>
</dbReference>
<dbReference type="GO" id="GO:0016301">
    <property type="term" value="F:kinase activity"/>
    <property type="evidence" value="ECO:0007669"/>
    <property type="project" value="UniProtKB-KW"/>
</dbReference>
<keyword evidence="7" id="KW-0677">Repeat</keyword>
<dbReference type="SMART" id="SM00369">
    <property type="entry name" value="LRR_TYP"/>
    <property type="match status" value="5"/>
</dbReference>
<evidence type="ECO:0000313" key="16">
    <source>
        <dbReference type="EMBL" id="RVW87055.1"/>
    </source>
</evidence>
<dbReference type="InterPro" id="IPR032675">
    <property type="entry name" value="LRR_dom_sf"/>
</dbReference>
<dbReference type="EMBL" id="QGNW01000187">
    <property type="protein sequence ID" value="RVW87055.1"/>
    <property type="molecule type" value="Genomic_DNA"/>
</dbReference>
<keyword evidence="3" id="KW-1003">Cell membrane</keyword>
<accession>A0A438HRI0</accession>
<keyword evidence="10 16" id="KW-0675">Receptor</keyword>
<evidence type="ECO:0000256" key="3">
    <source>
        <dbReference type="ARBA" id="ARBA00022475"/>
    </source>
</evidence>
<dbReference type="Proteomes" id="UP000288805">
    <property type="component" value="Unassembled WGS sequence"/>
</dbReference>
<evidence type="ECO:0000256" key="6">
    <source>
        <dbReference type="ARBA" id="ARBA00022729"/>
    </source>
</evidence>
<dbReference type="Pfam" id="PF23598">
    <property type="entry name" value="LRR_14"/>
    <property type="match status" value="1"/>
</dbReference>
<evidence type="ECO:0000256" key="11">
    <source>
        <dbReference type="ARBA" id="ARBA00023180"/>
    </source>
</evidence>
<dbReference type="AlphaFoldDB" id="A0A438HRI0"/>
<evidence type="ECO:0000313" key="17">
    <source>
        <dbReference type="Proteomes" id="UP000288805"/>
    </source>
</evidence>
<evidence type="ECO:0000256" key="4">
    <source>
        <dbReference type="ARBA" id="ARBA00022614"/>
    </source>
</evidence>
<dbReference type="Pfam" id="PF13855">
    <property type="entry name" value="LRR_8"/>
    <property type="match status" value="2"/>
</dbReference>
<sequence>MCNVMTQFLSLLLLSGFLSQGTIKLGSCDANQNMDCLEVEKEALLKFKQGLTDPSGQLSSWVGEDCCKWRGVSCYNKTGRVIKLKLGNPFPNSLEGNGTVSELGGEINPSLLNLKYLNYLDLSMNNFEGMEIPKFIGSLGKLRYLNLSGASFDGIVPPNIANLSNLRYLDLDTYSIEPNKNGLEWLSGLSSLKYLNLGGIDLSKAAAYWLQTVNTLPSLLELHMPNCQLSNLPLSLPFLNFTSLSVLDLSNNGFDSTIPHWLFNLSSLVYLDLNSNNLQGGLPDAFQNFTSLQLLDLSKNSNVEGEFPRTLGNLCYLRTLILSVNKLSGEITEFLDGLSACSYSTLENLDLGFNKLTGNLPDSLGHLKNLRYLQLRIKWVGSSQKALDNSWEGVITEAHFANLSSLKQLSITKSSPNVSLVFNISSDWAPPFKLTYINLRSCQLGPKFPTWLRTQNELTTVGLNNARISGTIPDWLWKLDLQLSELDIAYNQLSGRVPNSLVFSYLANVDLSSNLFDGPLPLWSSNVSTLYLRDNFFSGPIPQNIGEAMPILTDLDISWNSLNGSIPLSMGNLQALMTLVISNNHLSGEIPQFWNKMPSLYIVDMSNNSLSGTIPRSLGSLTTLRFLVLSNNNLSGELPSHLQNCSALESLDLGDNKFSGNIPSWIGETMPSLLILALQSNFFSGEIPIELTSLLKLGTLNLSSNNLGGTIPEKIGNLQWLETLDLSRNKLSGPIPMSMASITFLVHLNLSHNNLSGKIPTGNQLQTLIDPSIYQGNLTLCGFPLTNECHDNNGTNPTGKGEDKDDEDGGDSELPWLFVSMGLGFIIGLWGVCGTLVIKKSWRYAYFRFVDKMKDRLLLAVALNVARLTRKIIERGFGCVQKGPRSRSQEKEVRKEEEETLMGKGCQLVVGSQILPGQDPNYWRHLQVKETIWNHFFFSTLTRCALSTIPCSSVAPMTRPTGGSSPSSTTGKPLCVVFLRTSTRRATFSTSPRVTTCGLASACSPTVKFLIHGSGFASKKGRHLSCSIIS</sequence>
<dbReference type="PROSITE" id="PS51450">
    <property type="entry name" value="LRR"/>
    <property type="match status" value="1"/>
</dbReference>
<feature type="domain" description="Disease resistance R13L4/SHOC-2-like LRR" evidence="15">
    <location>
        <begin position="177"/>
        <end position="333"/>
    </location>
</feature>
<proteinExistence type="inferred from homology"/>
<comment type="similarity">
    <text evidence="2">Belongs to the RLP family.</text>
</comment>
<evidence type="ECO:0000256" key="12">
    <source>
        <dbReference type="SAM" id="Phobius"/>
    </source>
</evidence>
<name>A0A438HRI0_VITVI</name>
<organism evidence="16 17">
    <name type="scientific">Vitis vinifera</name>
    <name type="common">Grape</name>
    <dbReference type="NCBI Taxonomy" id="29760"/>
    <lineage>
        <taxon>Eukaryota</taxon>
        <taxon>Viridiplantae</taxon>
        <taxon>Streptophyta</taxon>
        <taxon>Embryophyta</taxon>
        <taxon>Tracheophyta</taxon>
        <taxon>Spermatophyta</taxon>
        <taxon>Magnoliopsida</taxon>
        <taxon>eudicotyledons</taxon>
        <taxon>Gunneridae</taxon>
        <taxon>Pentapetalae</taxon>
        <taxon>rosids</taxon>
        <taxon>Vitales</taxon>
        <taxon>Vitaceae</taxon>
        <taxon>Viteae</taxon>
        <taxon>Vitis</taxon>
    </lineage>
</organism>
<feature type="domain" description="Leucine-rich repeat-containing N-terminal plant-type" evidence="14">
    <location>
        <begin position="40"/>
        <end position="74"/>
    </location>
</feature>
<evidence type="ECO:0000256" key="2">
    <source>
        <dbReference type="ARBA" id="ARBA00009592"/>
    </source>
</evidence>
<evidence type="ECO:0000259" key="14">
    <source>
        <dbReference type="Pfam" id="PF08263"/>
    </source>
</evidence>
<dbReference type="PANTHER" id="PTHR48063:SF81">
    <property type="entry name" value="LEUCINE-RICH REPEAT-CONTAINING N-TERMINAL PLANT-TYPE DOMAIN-CONTAINING PROTEIN"/>
    <property type="match status" value="1"/>
</dbReference>
<feature type="chain" id="PRO_5019085024" evidence="13">
    <location>
        <begin position="20"/>
        <end position="1030"/>
    </location>
</feature>
<comment type="subcellular location">
    <subcellularLocation>
        <location evidence="1">Cell membrane</location>
        <topology evidence="1">Single-pass type I membrane protein</topology>
    </subcellularLocation>
</comment>
<keyword evidence="9 12" id="KW-0472">Membrane</keyword>
<dbReference type="InterPro" id="IPR001611">
    <property type="entry name" value="Leu-rich_rpt"/>
</dbReference>
<keyword evidence="5 12" id="KW-0812">Transmembrane</keyword>
<dbReference type="Pfam" id="PF00560">
    <property type="entry name" value="LRR_1"/>
    <property type="match status" value="4"/>
</dbReference>
<dbReference type="PANTHER" id="PTHR48063">
    <property type="entry name" value="LRR RECEPTOR-LIKE KINASE"/>
    <property type="match status" value="1"/>
</dbReference>
<keyword evidence="11" id="KW-0325">Glycoprotein</keyword>
<dbReference type="InterPro" id="IPR013210">
    <property type="entry name" value="LRR_N_plant-typ"/>
</dbReference>
<gene>
    <name evidence="16" type="primary">XIAO_10</name>
    <name evidence="16" type="ORF">CK203_048311</name>
</gene>
<keyword evidence="16" id="KW-0418">Kinase</keyword>
<keyword evidence="4" id="KW-0433">Leucine-rich repeat</keyword>
<evidence type="ECO:0000256" key="5">
    <source>
        <dbReference type="ARBA" id="ARBA00022692"/>
    </source>
</evidence>
<dbReference type="InterPro" id="IPR055414">
    <property type="entry name" value="LRR_R13L4/SHOC2-like"/>
</dbReference>
<evidence type="ECO:0000256" key="8">
    <source>
        <dbReference type="ARBA" id="ARBA00022989"/>
    </source>
</evidence>
<protein>
    <submittedName>
        <fullName evidence="16">Putative inactive leucine-rich repeat receptor kinase XIAO</fullName>
    </submittedName>
</protein>
<dbReference type="SUPFAM" id="SSF52058">
    <property type="entry name" value="L domain-like"/>
    <property type="match status" value="2"/>
</dbReference>
<evidence type="ECO:0000256" key="7">
    <source>
        <dbReference type="ARBA" id="ARBA00022737"/>
    </source>
</evidence>
<dbReference type="Gene3D" id="3.80.10.10">
    <property type="entry name" value="Ribonuclease Inhibitor"/>
    <property type="match status" value="4"/>
</dbReference>
<dbReference type="Pfam" id="PF08263">
    <property type="entry name" value="LRRNT_2"/>
    <property type="match status" value="1"/>
</dbReference>
<evidence type="ECO:0000259" key="15">
    <source>
        <dbReference type="Pfam" id="PF23598"/>
    </source>
</evidence>
<evidence type="ECO:0000256" key="10">
    <source>
        <dbReference type="ARBA" id="ARBA00023170"/>
    </source>
</evidence>
<dbReference type="FunFam" id="3.80.10.10:FF:001347">
    <property type="entry name" value="LRR receptor-like serine/threonine-protein kinase GSO2"/>
    <property type="match status" value="1"/>
</dbReference>
<evidence type="ECO:0000256" key="13">
    <source>
        <dbReference type="SAM" id="SignalP"/>
    </source>
</evidence>
<evidence type="ECO:0000256" key="9">
    <source>
        <dbReference type="ARBA" id="ARBA00023136"/>
    </source>
</evidence>
<feature type="signal peptide" evidence="13">
    <location>
        <begin position="1"/>
        <end position="19"/>
    </location>
</feature>